<evidence type="ECO:0000256" key="2">
    <source>
        <dbReference type="ARBA" id="ARBA00022857"/>
    </source>
</evidence>
<dbReference type="GO" id="GO:0016491">
    <property type="term" value="F:oxidoreductase activity"/>
    <property type="evidence" value="ECO:0007669"/>
    <property type="project" value="UniProtKB-KW"/>
</dbReference>
<dbReference type="EMBL" id="KZ858971">
    <property type="protein sequence ID" value="RDW26929.1"/>
    <property type="molecule type" value="Genomic_DNA"/>
</dbReference>
<accession>A0A1D8N9D6</accession>
<proteinExistence type="inferred from homology"/>
<sequence length="283" mass="29373">MAKNQELFPELPQNAYAATDKIAVVTGGSRGLGLYCAYGLLHGGAKRVYISSRKGDACDEACQRLNSQGFKGKAIALPADVSKHDGVVRLLEGFTEQELKHGAGKVVCDILIANAGATWGAPIENHPESAMSKVLELNVKGVFSTIQLFTPLLEAGGSHADPSRIIIMGSVAGIGIGNTTKGGVYGYLASKAAVHHLGKALAVELGPRNITVNMIAPGFIPTKMAQGVIDAAGDFFVESNPRKRLGTSEDIIGVLMFLVGKAGNYVNGAVIPLDGAAHLGAAL</sequence>
<comment type="similarity">
    <text evidence="1">Belongs to the short-chain dehydrogenases/reductases (SDR) family.</text>
</comment>
<dbReference type="SUPFAM" id="SSF51735">
    <property type="entry name" value="NAD(P)-binding Rossmann-fold domains"/>
    <property type="match status" value="1"/>
</dbReference>
<gene>
    <name evidence="5" type="ORF">B0I71DRAFT_130079</name>
    <name evidence="4" type="ORF">YALI1_C03874g</name>
</gene>
<dbReference type="RefSeq" id="XP_501373.1">
    <property type="nucleotide sequence ID" value="XM_501373.1"/>
</dbReference>
<dbReference type="OrthoDB" id="294295at2759"/>
<dbReference type="EMBL" id="CP017555">
    <property type="protein sequence ID" value="AOW02255.1"/>
    <property type="molecule type" value="Genomic_DNA"/>
</dbReference>
<dbReference type="AlphaFoldDB" id="A0A1D8N9D6"/>
<evidence type="ECO:0000313" key="4">
    <source>
        <dbReference type="EMBL" id="AOW02255.1"/>
    </source>
</evidence>
<evidence type="ECO:0000256" key="3">
    <source>
        <dbReference type="ARBA" id="ARBA00023002"/>
    </source>
</evidence>
<dbReference type="OMA" id="EFHSCDV"/>
<evidence type="ECO:0000313" key="7">
    <source>
        <dbReference type="Proteomes" id="UP000256601"/>
    </source>
</evidence>
<keyword evidence="3" id="KW-0560">Oxidoreductase</keyword>
<evidence type="ECO:0000313" key="6">
    <source>
        <dbReference type="Proteomes" id="UP000182444"/>
    </source>
</evidence>
<dbReference type="VEuPathDB" id="FungiDB:YALI0_C02805g"/>
<dbReference type="PRINTS" id="PR00081">
    <property type="entry name" value="GDHRDH"/>
</dbReference>
<name>A0A1D8N9D6_YARLL</name>
<dbReference type="InterPro" id="IPR002347">
    <property type="entry name" value="SDR_fam"/>
</dbReference>
<dbReference type="InterPro" id="IPR052178">
    <property type="entry name" value="Sec_Metab_Biosynth_SDR"/>
</dbReference>
<dbReference type="eggNOG" id="KOG0725">
    <property type="taxonomic scope" value="Eukaryota"/>
</dbReference>
<dbReference type="KEGG" id="yli:2909075"/>
<dbReference type="Proteomes" id="UP000182444">
    <property type="component" value="Chromosome 1C"/>
</dbReference>
<dbReference type="VEuPathDB" id="FungiDB:YALI1_C03874g"/>
<reference evidence="4 6" key="1">
    <citation type="journal article" date="2016" name="PLoS ONE">
        <title>Sequence Assembly of Yarrowia lipolytica Strain W29/CLIB89 Shows Transposable Element Diversity.</title>
        <authorList>
            <person name="Magnan C."/>
            <person name="Yu J."/>
            <person name="Chang I."/>
            <person name="Jahn E."/>
            <person name="Kanomata Y."/>
            <person name="Wu J."/>
            <person name="Zeller M."/>
            <person name="Oakes M."/>
            <person name="Baldi P."/>
            <person name="Sandmeyer S."/>
        </authorList>
    </citation>
    <scope>NUCLEOTIDE SEQUENCE [LARGE SCALE GENOMIC DNA]</scope>
    <source>
        <strain evidence="4">CLIB89</strain>
        <strain evidence="6">CLIB89(W29)</strain>
    </source>
</reference>
<reference evidence="5 7" key="2">
    <citation type="submission" date="2018-07" db="EMBL/GenBank/DDBJ databases">
        <title>Draft Genome Assemblies for Five Robust Yarrowia lipolytica Strains Exhibiting High Lipid Production and Pentose Sugar Utilization and Sugar Alcohol Secretion from Undetoxified Lignocellulosic Biomass Hydrolysates.</title>
        <authorList>
            <consortium name="DOE Joint Genome Institute"/>
            <person name="Walker C."/>
            <person name="Ryu S."/>
            <person name="Na H."/>
            <person name="Zane M."/>
            <person name="LaButti K."/>
            <person name="Lipzen A."/>
            <person name="Haridas S."/>
            <person name="Barry K."/>
            <person name="Grigoriev I.V."/>
            <person name="Quarterman J."/>
            <person name="Slininger P."/>
            <person name="Dien B."/>
            <person name="Trinh C.T."/>
        </authorList>
    </citation>
    <scope>NUCLEOTIDE SEQUENCE [LARGE SCALE GENOMIC DNA]</scope>
    <source>
        <strain evidence="5 7">YB392</strain>
    </source>
</reference>
<evidence type="ECO:0000256" key="1">
    <source>
        <dbReference type="ARBA" id="ARBA00006484"/>
    </source>
</evidence>
<dbReference type="GeneID" id="2909075"/>
<keyword evidence="2" id="KW-0521">NADP</keyword>
<dbReference type="Gene3D" id="3.40.50.720">
    <property type="entry name" value="NAD(P)-binding Rossmann-like Domain"/>
    <property type="match status" value="1"/>
</dbReference>
<dbReference type="Proteomes" id="UP000256601">
    <property type="component" value="Unassembled WGS sequence"/>
</dbReference>
<dbReference type="InterPro" id="IPR036291">
    <property type="entry name" value="NAD(P)-bd_dom_sf"/>
</dbReference>
<dbReference type="Pfam" id="PF00106">
    <property type="entry name" value="adh_short"/>
    <property type="match status" value="1"/>
</dbReference>
<evidence type="ECO:0000313" key="5">
    <source>
        <dbReference type="EMBL" id="RDW26929.1"/>
    </source>
</evidence>
<organism evidence="4 6">
    <name type="scientific">Yarrowia lipolytica</name>
    <name type="common">Candida lipolytica</name>
    <dbReference type="NCBI Taxonomy" id="4952"/>
    <lineage>
        <taxon>Eukaryota</taxon>
        <taxon>Fungi</taxon>
        <taxon>Dikarya</taxon>
        <taxon>Ascomycota</taxon>
        <taxon>Saccharomycotina</taxon>
        <taxon>Dipodascomycetes</taxon>
        <taxon>Dipodascales</taxon>
        <taxon>Dipodascales incertae sedis</taxon>
        <taxon>Yarrowia</taxon>
    </lineage>
</organism>
<dbReference type="PANTHER" id="PTHR43618">
    <property type="entry name" value="7-ALPHA-HYDROXYSTEROID DEHYDROGENASE"/>
    <property type="match status" value="1"/>
</dbReference>
<protein>
    <submittedName>
        <fullName evidence="4">Uncharacterized protein</fullName>
    </submittedName>
</protein>
<dbReference type="PANTHER" id="PTHR43618:SF12">
    <property type="entry name" value="OXIDOREDUCTASE, SHORT-CHAIN DEHYDROGENASE_REDUCTASE FAMILY (AFU_ORTHOLOGUE AFUA_1G14540)"/>
    <property type="match status" value="1"/>
</dbReference>